<accession>W4M3M8</accession>
<dbReference type="PATRIC" id="fig|1429439.4.peg.5065"/>
<dbReference type="InterPro" id="IPR025528">
    <property type="entry name" value="BrnA_antitoxin"/>
</dbReference>
<comment type="caution">
    <text evidence="2">The sequence shown here is derived from an EMBL/GenBank/DDBJ whole genome shotgun (WGS) entry which is preliminary data.</text>
</comment>
<protein>
    <recommendedName>
        <fullName evidence="4">CopG family transcriptional regulator</fullName>
    </recommendedName>
</protein>
<evidence type="ECO:0000313" key="2">
    <source>
        <dbReference type="EMBL" id="ETX04252.1"/>
    </source>
</evidence>
<sequence length="103" mass="11736">MHDTDPHNAEDIPEVTYDPARTQRGTLNPMPATKERITIRLDQDILAWFKQRVHDQGGGNYQSLINDALREYIDGHGTLEAMLRRVIHEELEPVIHPGGRQAS</sequence>
<evidence type="ECO:0000256" key="1">
    <source>
        <dbReference type="SAM" id="MobiDB-lite"/>
    </source>
</evidence>
<keyword evidence="3" id="KW-1185">Reference proteome</keyword>
<dbReference type="Proteomes" id="UP000019140">
    <property type="component" value="Unassembled WGS sequence"/>
</dbReference>
<dbReference type="CDD" id="cd22231">
    <property type="entry name" value="RHH_NikR_HicB-like"/>
    <property type="match status" value="1"/>
</dbReference>
<feature type="region of interest" description="Disordered" evidence="1">
    <location>
        <begin position="1"/>
        <end position="32"/>
    </location>
</feature>
<dbReference type="EMBL" id="AZHX01001263">
    <property type="protein sequence ID" value="ETX04252.1"/>
    <property type="molecule type" value="Genomic_DNA"/>
</dbReference>
<name>W4M3M8_9BACT</name>
<reference evidence="2 3" key="1">
    <citation type="journal article" date="2014" name="Nature">
        <title>An environmental bacterial taxon with a large and distinct metabolic repertoire.</title>
        <authorList>
            <person name="Wilson M.C."/>
            <person name="Mori T."/>
            <person name="Ruckert C."/>
            <person name="Uria A.R."/>
            <person name="Helf M.J."/>
            <person name="Takada K."/>
            <person name="Gernert C."/>
            <person name="Steffens U.A."/>
            <person name="Heycke N."/>
            <person name="Schmitt S."/>
            <person name="Rinke C."/>
            <person name="Helfrich E.J."/>
            <person name="Brachmann A.O."/>
            <person name="Gurgui C."/>
            <person name="Wakimoto T."/>
            <person name="Kracht M."/>
            <person name="Crusemann M."/>
            <person name="Hentschel U."/>
            <person name="Abe I."/>
            <person name="Matsunaga S."/>
            <person name="Kalinowski J."/>
            <person name="Takeyama H."/>
            <person name="Piel J."/>
        </authorList>
    </citation>
    <scope>NUCLEOTIDE SEQUENCE [LARGE SCALE GENOMIC DNA]</scope>
    <source>
        <strain evidence="3">TSY2</strain>
    </source>
</reference>
<evidence type="ECO:0008006" key="4">
    <source>
        <dbReference type="Google" id="ProtNLM"/>
    </source>
</evidence>
<gene>
    <name evidence="2" type="ORF">ETSY2_29840</name>
</gene>
<dbReference type="Pfam" id="PF14384">
    <property type="entry name" value="BrnA_antitoxin"/>
    <property type="match status" value="1"/>
</dbReference>
<dbReference type="HOGENOM" id="CLU_175653_0_0_7"/>
<evidence type="ECO:0000313" key="3">
    <source>
        <dbReference type="Proteomes" id="UP000019140"/>
    </source>
</evidence>
<feature type="compositionally biased region" description="Basic and acidic residues" evidence="1">
    <location>
        <begin position="1"/>
        <end position="10"/>
    </location>
</feature>
<proteinExistence type="predicted"/>
<dbReference type="AlphaFoldDB" id="W4M3M8"/>
<organism evidence="2 3">
    <name type="scientific">Candidatus Entotheonella gemina</name>
    <dbReference type="NCBI Taxonomy" id="1429439"/>
    <lineage>
        <taxon>Bacteria</taxon>
        <taxon>Pseudomonadati</taxon>
        <taxon>Nitrospinota/Tectimicrobiota group</taxon>
        <taxon>Candidatus Tectimicrobiota</taxon>
        <taxon>Candidatus Entotheonellia</taxon>
        <taxon>Candidatus Entotheonellales</taxon>
        <taxon>Candidatus Entotheonellaceae</taxon>
        <taxon>Candidatus Entotheonella</taxon>
    </lineage>
</organism>